<feature type="region of interest" description="Disordered" evidence="1">
    <location>
        <begin position="89"/>
        <end position="143"/>
    </location>
</feature>
<accession>A0A928Z5P5</accession>
<feature type="region of interest" description="Disordered" evidence="1">
    <location>
        <begin position="284"/>
        <end position="481"/>
    </location>
</feature>
<feature type="compositionally biased region" description="Basic and acidic residues" evidence="1">
    <location>
        <begin position="527"/>
        <end position="550"/>
    </location>
</feature>
<feature type="domain" description="eCIS core" evidence="2">
    <location>
        <begin position="213"/>
        <end position="285"/>
    </location>
</feature>
<feature type="region of interest" description="Disordered" evidence="1">
    <location>
        <begin position="511"/>
        <end position="640"/>
    </location>
</feature>
<dbReference type="InterPro" id="IPR025295">
    <property type="entry name" value="eCIS_core_dom"/>
</dbReference>
<feature type="compositionally biased region" description="Polar residues" evidence="1">
    <location>
        <begin position="40"/>
        <end position="52"/>
    </location>
</feature>
<comment type="caution">
    <text evidence="3">The sequence shown here is derived from an EMBL/GenBank/DDBJ whole genome shotgun (WGS) entry which is preliminary data.</text>
</comment>
<name>A0A928Z5P5_9CYAN</name>
<organism evidence="3 4">
    <name type="scientific">Romeriopsis navalis LEGE 11480</name>
    <dbReference type="NCBI Taxonomy" id="2777977"/>
    <lineage>
        <taxon>Bacteria</taxon>
        <taxon>Bacillati</taxon>
        <taxon>Cyanobacteriota</taxon>
        <taxon>Cyanophyceae</taxon>
        <taxon>Leptolyngbyales</taxon>
        <taxon>Leptolyngbyaceae</taxon>
        <taxon>Romeriopsis</taxon>
        <taxon>Romeriopsis navalis</taxon>
    </lineage>
</organism>
<evidence type="ECO:0000256" key="1">
    <source>
        <dbReference type="SAM" id="MobiDB-lite"/>
    </source>
</evidence>
<gene>
    <name evidence="3" type="ORF">IQ266_17290</name>
</gene>
<reference evidence="3" key="1">
    <citation type="submission" date="2020-10" db="EMBL/GenBank/DDBJ databases">
        <authorList>
            <person name="Castelo-Branco R."/>
            <person name="Eusebio N."/>
            <person name="Adriana R."/>
            <person name="Vieira A."/>
            <person name="Brugerolle De Fraissinette N."/>
            <person name="Rezende De Castro R."/>
            <person name="Schneider M.P."/>
            <person name="Vasconcelos V."/>
            <person name="Leao P.N."/>
        </authorList>
    </citation>
    <scope>NUCLEOTIDE SEQUENCE</scope>
    <source>
        <strain evidence="3">LEGE 11480</strain>
    </source>
</reference>
<evidence type="ECO:0000313" key="3">
    <source>
        <dbReference type="EMBL" id="MBE9031490.1"/>
    </source>
</evidence>
<evidence type="ECO:0000313" key="4">
    <source>
        <dbReference type="Proteomes" id="UP000625316"/>
    </source>
</evidence>
<feature type="region of interest" description="Disordered" evidence="1">
    <location>
        <begin position="1"/>
        <end position="77"/>
    </location>
</feature>
<dbReference type="Proteomes" id="UP000625316">
    <property type="component" value="Unassembled WGS sequence"/>
</dbReference>
<feature type="compositionally biased region" description="Polar residues" evidence="1">
    <location>
        <begin position="419"/>
        <end position="437"/>
    </location>
</feature>
<feature type="compositionally biased region" description="Basic residues" evidence="1">
    <location>
        <begin position="285"/>
        <end position="296"/>
    </location>
</feature>
<protein>
    <submittedName>
        <fullName evidence="3">DUF4157 domain-containing protein</fullName>
    </submittedName>
</protein>
<proteinExistence type="predicted"/>
<feature type="region of interest" description="Disordered" evidence="1">
    <location>
        <begin position="176"/>
        <end position="214"/>
    </location>
</feature>
<feature type="compositionally biased region" description="Low complexity" evidence="1">
    <location>
        <begin position="626"/>
        <end position="640"/>
    </location>
</feature>
<feature type="compositionally biased region" description="Low complexity" evidence="1">
    <location>
        <begin position="438"/>
        <end position="450"/>
    </location>
</feature>
<keyword evidence="4" id="KW-1185">Reference proteome</keyword>
<sequence length="1596" mass="171901">MGGRSHSYQRRPAGDAGRVTARIQKQETRRAVGRGVVQRKAQTASRSRTNVTEPRVQAKLKVGAPNDRYEQAADQAADRVMSMPDPALVQREPEGEDEGAKVAPKLLQREADEEQQEIEAAPDISGKLIQREPDEADESAPEVSGKFIQRVADEPSPDDDAPTVSAKLIQREVDGAEADDDTAVQRQAAGQAPAVSAGLEARLQSSKSGGSGLPDSVQRFMEPRFGADFGGVRVHTDSNAVQMSRELGAKAFTHGNHIYYGAGYAPANDHLTAHEIEHTVQQAGKKIRRKPHKFQRPKIQMKVASADQATKTKESPKFLDVQPQKATSAKQISGQEKNQPISPKESSDKTLTGAESKANAEAKVEMPSAAGSIRKSAPAKTAKTKVSGRANVAPAVTAGVGSGKTGVTNSTAPAKVGNVPQSVQTDPDFQSAVSQTKAAGAAGKQHAPAGTKAQEAQEAAVSPPAEQTGKAQANQVGEMQQAETPGFNKAAFKQQLMEKIKASAPKTLSDADKFKENNKLGAVKSEMTGKVKDEKSASQQPLEEKTKKAPDTSGIPAKPVTPLAGAEKVKPVASVGAEKAVPKARSQAEVEAPLQQEAQKADQQMASADVTEEQLAKSNEPEFKSALTAKQAAKDNAAGAPAGFRAEEKGELTQAQTEAGAMSQQKLQGMQGDRAQLMAQVAGQQTAAKGQDEQARAKVAADIQGIYDATKGKVETILSGLDSKVTAKFDAGSAKAQKTFEEYVGKRMKAYKAERYSGLLGKGKWVKDKLFGMPSDVNAFYQEGRNLYIQQMGGVIDQVVNLIAGELSRAKTEVAKGRQKVQAYLAKQPEDLKAVAKEAAGKIQGQFDSLEQSVDAKQDELIDTLATKYNEKLKSVDARITKLKSANKGLVDKAIGAITGVIATINKLKNMLLSVLKGAASAITGIIKDPIGFLGNLIGGIKKGFDSFVGNIMTHLQGGLIGWLTGALGGIGIQLPKDIFSLPGIFDLAMQVLGMSWDYVRTKAVKLMGEPVVKAAEKTFEVFTLLQEKGPLGLWGYVKEQFSDLKEQVLGEIKNMVITQVIQAGVKWILGLLNPASAFVKACMLIYDVVMFFVNQGSQVLGLMKAVVDGVKAIASGSTDAVAKAIEGALVKSLPVVIGFMASLLGIGGLTGKVQKIIKKVRGRIDKAIDKILLKIKKQAKKITGSLKKKGEKIIGKLFKWSGFKKKFRTKDGEQHKLFFKGEGKQAKLTVASKEQEVKTFLDQKAEIGDDQNKKAALVRAKQSVTEVYSKKGQLSSLEERYAAAVAPGPKVPAIQLSKLKGEIKALIASISAHFENLKNDLVVIGIVDQSPDTLQSQVTSNSATHPTKAIAEPLTALAGNTRGSNSTSRVKLPAWHYLDQIDHLNRGNDGSIYNEFKRMHLIHEKMHGPANKSNLVAGDAKANKDHYENVEAKILTKLYQPGTIMWYEVEVEYHPSPHQNFGHLFKCKWGKMKWDSGKAVRDGQLGTYPVISRAPETLKTSASGLSTKIHGKGRKKLMSILLFSKDRAKRIAAACTKYENLDVYAAMDQYYSDPNNLYAINRKKVPYSMYLDGDKNYIQQKIDQKPNGYTIDLTT</sequence>
<evidence type="ECO:0000259" key="2">
    <source>
        <dbReference type="Pfam" id="PF13699"/>
    </source>
</evidence>
<dbReference type="EMBL" id="JADEXQ010000065">
    <property type="protein sequence ID" value="MBE9031490.1"/>
    <property type="molecule type" value="Genomic_DNA"/>
</dbReference>
<feature type="compositionally biased region" description="Polar residues" evidence="1">
    <location>
        <begin position="469"/>
        <end position="481"/>
    </location>
</feature>
<dbReference type="Pfam" id="PF13699">
    <property type="entry name" value="eCIS_core"/>
    <property type="match status" value="1"/>
</dbReference>
<feature type="compositionally biased region" description="Polar residues" evidence="1">
    <location>
        <begin position="596"/>
        <end position="606"/>
    </location>
</feature>
<dbReference type="RefSeq" id="WP_264326318.1">
    <property type="nucleotide sequence ID" value="NZ_JADEXQ010000065.1"/>
</dbReference>
<feature type="compositionally biased region" description="Polar residues" evidence="1">
    <location>
        <begin position="324"/>
        <end position="341"/>
    </location>
</feature>